<comment type="function">
    <text evidence="8">Involved in the cellular defense against the biological effects of O6-methylguanine (O6-MeG) and O4-methylthymine (O4-MeT) in DNA. Repairs the methylated nucleobase in DNA by stoichiometrically transferring the methyl group to a cysteine residue in the enzyme. This is a suicide reaction: the enzyme is irreversibly inactivated.</text>
</comment>
<comment type="catalytic activity">
    <reaction evidence="7 8">
        <text>a 6-O-methyl-2'-deoxyguanosine in DNA + L-cysteinyl-[protein] = S-methyl-L-cysteinyl-[protein] + a 2'-deoxyguanosine in DNA</text>
        <dbReference type="Rhea" id="RHEA:24000"/>
        <dbReference type="Rhea" id="RHEA-COMP:10131"/>
        <dbReference type="Rhea" id="RHEA-COMP:10132"/>
        <dbReference type="Rhea" id="RHEA-COMP:11367"/>
        <dbReference type="Rhea" id="RHEA-COMP:11368"/>
        <dbReference type="ChEBI" id="CHEBI:29950"/>
        <dbReference type="ChEBI" id="CHEBI:82612"/>
        <dbReference type="ChEBI" id="CHEBI:85445"/>
        <dbReference type="ChEBI" id="CHEBI:85448"/>
        <dbReference type="EC" id="2.1.1.63"/>
    </reaction>
</comment>
<name>C5BYT2_BEUC1</name>
<keyword evidence="4 8" id="KW-0808">Transferase</keyword>
<keyword evidence="6 8" id="KW-0234">DNA repair</keyword>
<dbReference type="KEGG" id="bcv:Bcav_0779"/>
<evidence type="ECO:0000259" key="10">
    <source>
        <dbReference type="Pfam" id="PF02870"/>
    </source>
</evidence>
<feature type="active site" description="Nucleophile; methyl group acceptor" evidence="8">
    <location>
        <position position="168"/>
    </location>
</feature>
<dbReference type="Pfam" id="PF01035">
    <property type="entry name" value="DNA_binding_1"/>
    <property type="match status" value="1"/>
</dbReference>
<accession>C5BYT2</accession>
<dbReference type="SUPFAM" id="SSF46767">
    <property type="entry name" value="Methylated DNA-protein cysteine methyltransferase, C-terminal domain"/>
    <property type="match status" value="1"/>
</dbReference>
<dbReference type="FunFam" id="1.10.10.10:FF:000337">
    <property type="entry name" value="Methylated-DNA--protein-cysteine methyltransferase"/>
    <property type="match status" value="1"/>
</dbReference>
<dbReference type="NCBIfam" id="TIGR00589">
    <property type="entry name" value="ogt"/>
    <property type="match status" value="1"/>
</dbReference>
<feature type="domain" description="Methylguanine DNA methyltransferase ribonuclease-like" evidence="10">
    <location>
        <begin position="42"/>
        <end position="113"/>
    </location>
</feature>
<dbReference type="CDD" id="cd06445">
    <property type="entry name" value="ATase"/>
    <property type="match status" value="1"/>
</dbReference>
<dbReference type="GO" id="GO:0005737">
    <property type="term" value="C:cytoplasm"/>
    <property type="evidence" value="ECO:0007669"/>
    <property type="project" value="UniProtKB-SubCell"/>
</dbReference>
<dbReference type="SUPFAM" id="SSF53155">
    <property type="entry name" value="Methylated DNA-protein cysteine methyltransferase domain"/>
    <property type="match status" value="1"/>
</dbReference>
<evidence type="ECO:0000256" key="6">
    <source>
        <dbReference type="ARBA" id="ARBA00023204"/>
    </source>
</evidence>
<comment type="miscellaneous">
    <text evidence="8">This enzyme catalyzes only one turnover and therefore is not strictly catalytic. According to one definition, an enzyme is a biocatalyst that acts repeatedly and over many reaction cycles.</text>
</comment>
<dbReference type="eggNOG" id="COG0350">
    <property type="taxonomic scope" value="Bacteria"/>
</dbReference>
<dbReference type="OrthoDB" id="9802228at2"/>
<dbReference type="InterPro" id="IPR036388">
    <property type="entry name" value="WH-like_DNA-bd_sf"/>
</dbReference>
<keyword evidence="3 8" id="KW-0489">Methyltransferase</keyword>
<dbReference type="InterPro" id="IPR036217">
    <property type="entry name" value="MethylDNA_cys_MeTrfase_DNAb"/>
</dbReference>
<comment type="subcellular location">
    <subcellularLocation>
        <location evidence="8">Cytoplasm</location>
    </subcellularLocation>
</comment>
<organism evidence="11 12">
    <name type="scientific">Beutenbergia cavernae (strain ATCC BAA-8 / DSM 12333 / CCUG 43141 / JCM 11478 / NBRC 16432 / NCIMB 13614 / HKI 0122)</name>
    <dbReference type="NCBI Taxonomy" id="471853"/>
    <lineage>
        <taxon>Bacteria</taxon>
        <taxon>Bacillati</taxon>
        <taxon>Actinomycetota</taxon>
        <taxon>Actinomycetes</taxon>
        <taxon>Micrococcales</taxon>
        <taxon>Beutenbergiaceae</taxon>
        <taxon>Beutenbergia</taxon>
    </lineage>
</organism>
<dbReference type="STRING" id="471853.Bcav_0779"/>
<dbReference type="GO" id="GO:0003908">
    <property type="term" value="F:methylated-DNA-[protein]-cysteine S-methyltransferase activity"/>
    <property type="evidence" value="ECO:0007669"/>
    <property type="project" value="UniProtKB-UniRule"/>
</dbReference>
<dbReference type="Gene3D" id="3.30.160.70">
    <property type="entry name" value="Methylated DNA-protein cysteine methyltransferase domain"/>
    <property type="match status" value="1"/>
</dbReference>
<dbReference type="InterPro" id="IPR014048">
    <property type="entry name" value="MethylDNA_cys_MeTrfase_DNA-bd"/>
</dbReference>
<dbReference type="HAMAP" id="MF_00772">
    <property type="entry name" value="OGT"/>
    <property type="match status" value="1"/>
</dbReference>
<dbReference type="InterPro" id="IPR001497">
    <property type="entry name" value="MethylDNA_cys_MeTrfase_AS"/>
</dbReference>
<dbReference type="Pfam" id="PF02870">
    <property type="entry name" value="Methyltransf_1N"/>
    <property type="match status" value="1"/>
</dbReference>
<comment type="catalytic activity">
    <reaction evidence="1 8">
        <text>a 4-O-methyl-thymidine in DNA + L-cysteinyl-[protein] = a thymidine in DNA + S-methyl-L-cysteinyl-[protein]</text>
        <dbReference type="Rhea" id="RHEA:53428"/>
        <dbReference type="Rhea" id="RHEA-COMP:10131"/>
        <dbReference type="Rhea" id="RHEA-COMP:10132"/>
        <dbReference type="Rhea" id="RHEA-COMP:13555"/>
        <dbReference type="Rhea" id="RHEA-COMP:13556"/>
        <dbReference type="ChEBI" id="CHEBI:29950"/>
        <dbReference type="ChEBI" id="CHEBI:82612"/>
        <dbReference type="ChEBI" id="CHEBI:137386"/>
        <dbReference type="ChEBI" id="CHEBI:137387"/>
        <dbReference type="EC" id="2.1.1.63"/>
    </reaction>
</comment>
<evidence type="ECO:0000256" key="5">
    <source>
        <dbReference type="ARBA" id="ARBA00022763"/>
    </source>
</evidence>
<evidence type="ECO:0000256" key="3">
    <source>
        <dbReference type="ARBA" id="ARBA00022603"/>
    </source>
</evidence>
<dbReference type="InterPro" id="IPR023546">
    <property type="entry name" value="MGMT"/>
</dbReference>
<evidence type="ECO:0000256" key="4">
    <source>
        <dbReference type="ARBA" id="ARBA00022679"/>
    </source>
</evidence>
<evidence type="ECO:0000313" key="12">
    <source>
        <dbReference type="Proteomes" id="UP000007962"/>
    </source>
</evidence>
<reference evidence="11 12" key="1">
    <citation type="journal article" date="2009" name="Stand. Genomic Sci.">
        <title>Complete genome sequence of Beutenbergia cavernae type strain (HKI 0122).</title>
        <authorList>
            <person name="Land M."/>
            <person name="Pukall R."/>
            <person name="Abt B."/>
            <person name="Goker M."/>
            <person name="Rohde M."/>
            <person name="Glavina Del Rio T."/>
            <person name="Tice H."/>
            <person name="Copeland A."/>
            <person name="Cheng J.F."/>
            <person name="Lucas S."/>
            <person name="Chen F."/>
            <person name="Nolan M."/>
            <person name="Bruce D."/>
            <person name="Goodwin L."/>
            <person name="Pitluck S."/>
            <person name="Ivanova N."/>
            <person name="Mavromatis K."/>
            <person name="Ovchinnikova G."/>
            <person name="Pati A."/>
            <person name="Chen A."/>
            <person name="Palaniappan K."/>
            <person name="Hauser L."/>
            <person name="Chang Y.J."/>
            <person name="Jefferies C.C."/>
            <person name="Saunders E."/>
            <person name="Brettin T."/>
            <person name="Detter J.C."/>
            <person name="Han C."/>
            <person name="Chain P."/>
            <person name="Bristow J."/>
            <person name="Eisen J.A."/>
            <person name="Markowitz V."/>
            <person name="Hugenholtz P."/>
            <person name="Kyrpides N.C."/>
            <person name="Klenk H.P."/>
            <person name="Lapidus A."/>
        </authorList>
    </citation>
    <scope>NUCLEOTIDE SEQUENCE [LARGE SCALE GENOMIC DNA]</scope>
    <source>
        <strain evidence="12">ATCC BAA-8 / DSM 12333 / NBRC 16432</strain>
    </source>
</reference>
<feature type="domain" description="Methylated-DNA-[protein]-cysteine S-methyltransferase DNA binding" evidence="9">
    <location>
        <begin position="117"/>
        <end position="197"/>
    </location>
</feature>
<sequence length="203" mass="21286">MSTSVRFPRTLTIGPDDDAATTARAAARASSGLRHATNAVLVPTPIGPLLLTGAEALTAVWFSPSSEDMAAVRSSGALAVDPEDAPPVLREAMRQLAEYFSGTRREFDVPLAPAGTPFQLRVWDLLREIPYGETRSYGDIAAALGDPGSSRAVGLANGSNPLSIIVPCHRVIGADGSLTGYGGGIDRKRFLLELEGALEPALF</sequence>
<dbReference type="Gene3D" id="1.10.10.10">
    <property type="entry name" value="Winged helix-like DNA-binding domain superfamily/Winged helix DNA-binding domain"/>
    <property type="match status" value="1"/>
</dbReference>
<comment type="similarity">
    <text evidence="8">Belongs to the MGMT family.</text>
</comment>
<dbReference type="Proteomes" id="UP000007962">
    <property type="component" value="Chromosome"/>
</dbReference>
<dbReference type="RefSeq" id="WP_012725820.1">
    <property type="nucleotide sequence ID" value="NC_012669.1"/>
</dbReference>
<keyword evidence="5 8" id="KW-0227">DNA damage</keyword>
<evidence type="ECO:0000256" key="1">
    <source>
        <dbReference type="ARBA" id="ARBA00001286"/>
    </source>
</evidence>
<proteinExistence type="inferred from homology"/>
<evidence type="ECO:0000256" key="8">
    <source>
        <dbReference type="HAMAP-Rule" id="MF_00772"/>
    </source>
</evidence>
<evidence type="ECO:0000259" key="9">
    <source>
        <dbReference type="Pfam" id="PF01035"/>
    </source>
</evidence>
<dbReference type="GO" id="GO:0006307">
    <property type="term" value="P:DNA alkylation repair"/>
    <property type="evidence" value="ECO:0007669"/>
    <property type="project" value="UniProtKB-UniRule"/>
</dbReference>
<evidence type="ECO:0000256" key="7">
    <source>
        <dbReference type="ARBA" id="ARBA00049348"/>
    </source>
</evidence>
<dbReference type="InterPro" id="IPR008332">
    <property type="entry name" value="MethylG_MeTrfase_N"/>
</dbReference>
<dbReference type="EC" id="2.1.1.63" evidence="8"/>
<dbReference type="AlphaFoldDB" id="C5BYT2"/>
<evidence type="ECO:0000256" key="2">
    <source>
        <dbReference type="ARBA" id="ARBA00022490"/>
    </source>
</evidence>
<gene>
    <name evidence="11" type="ordered locus">Bcav_0779</name>
</gene>
<protein>
    <recommendedName>
        <fullName evidence="8">Methylated-DNA--protein-cysteine methyltransferase</fullName>
        <ecNumber evidence="8">2.1.1.63</ecNumber>
    </recommendedName>
    <alternativeName>
        <fullName evidence="8">6-O-methylguanine-DNA methyltransferase</fullName>
        <shortName evidence="8">MGMT</shortName>
    </alternativeName>
    <alternativeName>
        <fullName evidence="8">O-6-methylguanine-DNA-alkyltransferase</fullName>
    </alternativeName>
</protein>
<dbReference type="GO" id="GO:0032259">
    <property type="term" value="P:methylation"/>
    <property type="evidence" value="ECO:0007669"/>
    <property type="project" value="UniProtKB-KW"/>
</dbReference>
<keyword evidence="12" id="KW-1185">Reference proteome</keyword>
<dbReference type="InterPro" id="IPR036631">
    <property type="entry name" value="MGMT_N_sf"/>
</dbReference>
<dbReference type="PANTHER" id="PTHR10815:SF5">
    <property type="entry name" value="METHYLATED-DNA--PROTEIN-CYSTEINE METHYLTRANSFERASE"/>
    <property type="match status" value="1"/>
</dbReference>
<dbReference type="PANTHER" id="PTHR10815">
    <property type="entry name" value="METHYLATED-DNA--PROTEIN-CYSTEINE METHYLTRANSFERASE"/>
    <property type="match status" value="1"/>
</dbReference>
<keyword evidence="2 8" id="KW-0963">Cytoplasm</keyword>
<dbReference type="HOGENOM" id="CLU_000445_52_2_11"/>
<evidence type="ECO:0000313" key="11">
    <source>
        <dbReference type="EMBL" id="ACQ79040.1"/>
    </source>
</evidence>
<dbReference type="EMBL" id="CP001618">
    <property type="protein sequence ID" value="ACQ79040.1"/>
    <property type="molecule type" value="Genomic_DNA"/>
</dbReference>
<dbReference type="PROSITE" id="PS00374">
    <property type="entry name" value="MGMT"/>
    <property type="match status" value="1"/>
</dbReference>